<proteinExistence type="inferred from homology"/>
<dbReference type="PANTHER" id="PTHR42837">
    <property type="entry name" value="REGULATOR OF SIGMA-E PROTEASE RSEP"/>
    <property type="match status" value="1"/>
</dbReference>
<evidence type="ECO:0000256" key="6">
    <source>
        <dbReference type="ARBA" id="ARBA00022801"/>
    </source>
</evidence>
<dbReference type="NCBIfam" id="TIGR00054">
    <property type="entry name" value="RIP metalloprotease RseP"/>
    <property type="match status" value="1"/>
</dbReference>
<name>A0ABS7VPC7_9HYPH</name>
<evidence type="ECO:0000313" key="14">
    <source>
        <dbReference type="Proteomes" id="UP000704176"/>
    </source>
</evidence>
<dbReference type="InterPro" id="IPR008915">
    <property type="entry name" value="Peptidase_M50"/>
</dbReference>
<keyword evidence="11" id="KW-0479">Metal-binding</keyword>
<keyword evidence="7 11" id="KW-0862">Zinc</keyword>
<comment type="cofactor">
    <cofactor evidence="1 11">
        <name>Zn(2+)</name>
        <dbReference type="ChEBI" id="CHEBI:29105"/>
    </cofactor>
</comment>
<feature type="transmembrane region" description="Helical" evidence="11">
    <location>
        <begin position="12"/>
        <end position="32"/>
    </location>
</feature>
<feature type="domain" description="PDZ" evidence="12">
    <location>
        <begin position="127"/>
        <end position="206"/>
    </location>
</feature>
<evidence type="ECO:0000256" key="1">
    <source>
        <dbReference type="ARBA" id="ARBA00001947"/>
    </source>
</evidence>
<dbReference type="GO" id="GO:0008237">
    <property type="term" value="F:metallopeptidase activity"/>
    <property type="evidence" value="ECO:0007669"/>
    <property type="project" value="UniProtKB-KW"/>
</dbReference>
<keyword evidence="8 11" id="KW-1133">Transmembrane helix</keyword>
<dbReference type="Proteomes" id="UP000704176">
    <property type="component" value="Unassembled WGS sequence"/>
</dbReference>
<keyword evidence="14" id="KW-1185">Reference proteome</keyword>
<protein>
    <recommendedName>
        <fullName evidence="11">Zinc metalloprotease</fullName>
        <ecNumber evidence="11">3.4.24.-</ecNumber>
    </recommendedName>
</protein>
<dbReference type="PANTHER" id="PTHR42837:SF2">
    <property type="entry name" value="MEMBRANE METALLOPROTEASE ARASP2, CHLOROPLASTIC-RELATED"/>
    <property type="match status" value="1"/>
</dbReference>
<evidence type="ECO:0000256" key="5">
    <source>
        <dbReference type="ARBA" id="ARBA00022692"/>
    </source>
</evidence>
<comment type="caution">
    <text evidence="13">The sequence shown here is derived from an EMBL/GenBank/DDBJ whole genome shotgun (WGS) entry which is preliminary data.</text>
</comment>
<dbReference type="SMART" id="SM00228">
    <property type="entry name" value="PDZ"/>
    <property type="match status" value="1"/>
</dbReference>
<dbReference type="InterPro" id="IPR041489">
    <property type="entry name" value="PDZ_6"/>
</dbReference>
<comment type="subcellular location">
    <subcellularLocation>
        <location evidence="2">Membrane</location>
        <topology evidence="2">Multi-pass membrane protein</topology>
    </subcellularLocation>
</comment>
<keyword evidence="5 11" id="KW-0812">Transmembrane</keyword>
<reference evidence="13 14" key="1">
    <citation type="submission" date="2021-09" db="EMBL/GenBank/DDBJ databases">
        <title>The complete genome sequence of a new microorganism.</title>
        <authorList>
            <person name="Zi Z."/>
        </authorList>
    </citation>
    <scope>NUCLEOTIDE SEQUENCE [LARGE SCALE GENOMIC DNA]</scope>
    <source>
        <strain evidence="13 14">WGZ8</strain>
    </source>
</reference>
<dbReference type="InterPro" id="IPR036034">
    <property type="entry name" value="PDZ_sf"/>
</dbReference>
<evidence type="ECO:0000256" key="4">
    <source>
        <dbReference type="ARBA" id="ARBA00022670"/>
    </source>
</evidence>
<dbReference type="InterPro" id="IPR001478">
    <property type="entry name" value="PDZ"/>
</dbReference>
<comment type="similarity">
    <text evidence="3 11">Belongs to the peptidase M50B family.</text>
</comment>
<evidence type="ECO:0000313" key="13">
    <source>
        <dbReference type="EMBL" id="MBZ6076920.1"/>
    </source>
</evidence>
<dbReference type="SUPFAM" id="SSF50156">
    <property type="entry name" value="PDZ domain-like"/>
    <property type="match status" value="1"/>
</dbReference>
<feature type="transmembrane region" description="Helical" evidence="11">
    <location>
        <begin position="118"/>
        <end position="142"/>
    </location>
</feature>
<evidence type="ECO:0000256" key="3">
    <source>
        <dbReference type="ARBA" id="ARBA00007931"/>
    </source>
</evidence>
<gene>
    <name evidence="13" type="primary">rseP</name>
    <name evidence="13" type="ORF">K9B37_11595</name>
</gene>
<keyword evidence="4" id="KW-0645">Protease</keyword>
<feature type="transmembrane region" description="Helical" evidence="11">
    <location>
        <begin position="354"/>
        <end position="372"/>
    </location>
</feature>
<keyword evidence="10 11" id="KW-0472">Membrane</keyword>
<dbReference type="EC" id="3.4.24.-" evidence="11"/>
<feature type="transmembrane region" description="Helical" evidence="11">
    <location>
        <begin position="298"/>
        <end position="318"/>
    </location>
</feature>
<dbReference type="RefSeq" id="WP_224313321.1">
    <property type="nucleotide sequence ID" value="NZ_JAIRBM010000007.1"/>
</dbReference>
<keyword evidence="9 11" id="KW-0482">Metalloprotease</keyword>
<evidence type="ECO:0000259" key="12">
    <source>
        <dbReference type="SMART" id="SM00228"/>
    </source>
</evidence>
<evidence type="ECO:0000256" key="9">
    <source>
        <dbReference type="ARBA" id="ARBA00023049"/>
    </source>
</evidence>
<evidence type="ECO:0000256" key="10">
    <source>
        <dbReference type="ARBA" id="ARBA00023136"/>
    </source>
</evidence>
<evidence type="ECO:0000256" key="8">
    <source>
        <dbReference type="ARBA" id="ARBA00022989"/>
    </source>
</evidence>
<dbReference type="CDD" id="cd23081">
    <property type="entry name" value="cpPDZ_EcRseP-like"/>
    <property type="match status" value="1"/>
</dbReference>
<sequence length="387" mass="41649">MDWLATITGATGSFLLTIISFLVVLTVVVFVHEFGHFWVGRRCGVGVTAFSVGFGRELFGWTDRYGTRWKISAIPLGGYVKFVGDLNAASVPNQDQLAHMSAAERAVSFPHQNVLKRAAIVAAGPIANFILAIAIFASFNYISGRQVLEPRIEAVQSGSAAEKAGFRPHDLILSIDGRQIETFADMQLLVSSSAGEALTFMVDRDGKTVTLSATPNFVERPTPFGKQRIGLLGVEASRDPSAIKRLSYSPLGALKAGAAETWNLVDRTLNFMRRLVLGWESADQLSGPIGIARASGTAFDVGGVSSLISLIAFMSVSIGLINLFPIPLLDGGHLLFYAIEAVRGRPLSEKAQEIGFRIGFAIVAMLMLFATWNDIVHLGTSFLARGT</sequence>
<dbReference type="InterPro" id="IPR004387">
    <property type="entry name" value="Pept_M50_Zn"/>
</dbReference>
<dbReference type="EMBL" id="JAIRBM010000007">
    <property type="protein sequence ID" value="MBZ6076920.1"/>
    <property type="molecule type" value="Genomic_DNA"/>
</dbReference>
<keyword evidence="6 11" id="KW-0378">Hydrolase</keyword>
<accession>A0ABS7VPC7</accession>
<organism evidence="13 14">
    <name type="scientific">Microvirga puerhi</name>
    <dbReference type="NCBI Taxonomy" id="2876078"/>
    <lineage>
        <taxon>Bacteria</taxon>
        <taxon>Pseudomonadati</taxon>
        <taxon>Pseudomonadota</taxon>
        <taxon>Alphaproteobacteria</taxon>
        <taxon>Hyphomicrobiales</taxon>
        <taxon>Methylobacteriaceae</taxon>
        <taxon>Microvirga</taxon>
    </lineage>
</organism>
<dbReference type="CDD" id="cd06163">
    <property type="entry name" value="S2P-M50_PDZ_RseP-like"/>
    <property type="match status" value="1"/>
</dbReference>
<evidence type="ECO:0000256" key="11">
    <source>
        <dbReference type="RuleBase" id="RU362031"/>
    </source>
</evidence>
<dbReference type="Pfam" id="PF17820">
    <property type="entry name" value="PDZ_6"/>
    <property type="match status" value="1"/>
</dbReference>
<dbReference type="Pfam" id="PF02163">
    <property type="entry name" value="Peptidase_M50"/>
    <property type="match status" value="1"/>
</dbReference>
<evidence type="ECO:0000256" key="7">
    <source>
        <dbReference type="ARBA" id="ARBA00022833"/>
    </source>
</evidence>
<evidence type="ECO:0000256" key="2">
    <source>
        <dbReference type="ARBA" id="ARBA00004141"/>
    </source>
</evidence>
<dbReference type="Gene3D" id="2.30.42.10">
    <property type="match status" value="1"/>
</dbReference>